<feature type="compositionally biased region" description="Basic and acidic residues" evidence="1">
    <location>
        <begin position="52"/>
        <end position="62"/>
    </location>
</feature>
<keyword evidence="3" id="KW-1185">Reference proteome</keyword>
<name>A0AAD3SNF8_NEPGR</name>
<feature type="compositionally biased region" description="Basic and acidic residues" evidence="1">
    <location>
        <begin position="29"/>
        <end position="42"/>
    </location>
</feature>
<organism evidence="2 3">
    <name type="scientific">Nepenthes gracilis</name>
    <name type="common">Slender pitcher plant</name>
    <dbReference type="NCBI Taxonomy" id="150966"/>
    <lineage>
        <taxon>Eukaryota</taxon>
        <taxon>Viridiplantae</taxon>
        <taxon>Streptophyta</taxon>
        <taxon>Embryophyta</taxon>
        <taxon>Tracheophyta</taxon>
        <taxon>Spermatophyta</taxon>
        <taxon>Magnoliopsida</taxon>
        <taxon>eudicotyledons</taxon>
        <taxon>Gunneridae</taxon>
        <taxon>Pentapetalae</taxon>
        <taxon>Caryophyllales</taxon>
        <taxon>Nepenthaceae</taxon>
        <taxon>Nepenthes</taxon>
    </lineage>
</organism>
<protein>
    <submittedName>
        <fullName evidence="2">Uncharacterized protein</fullName>
    </submittedName>
</protein>
<evidence type="ECO:0000256" key="1">
    <source>
        <dbReference type="SAM" id="MobiDB-lite"/>
    </source>
</evidence>
<evidence type="ECO:0000313" key="3">
    <source>
        <dbReference type="Proteomes" id="UP001279734"/>
    </source>
</evidence>
<accession>A0AAD3SNF8</accession>
<feature type="region of interest" description="Disordered" evidence="1">
    <location>
        <begin position="1"/>
        <end position="63"/>
    </location>
</feature>
<dbReference type="Proteomes" id="UP001279734">
    <property type="component" value="Unassembled WGS sequence"/>
</dbReference>
<sequence>MQVSVAEIKEENSDDGVNRCETAEMVEETEVRKETTEVGKRKDQGKKRRGRGKTERESREKFTFSSHSSVIALYCNELRPV</sequence>
<evidence type="ECO:0000313" key="2">
    <source>
        <dbReference type="EMBL" id="GMH13930.1"/>
    </source>
</evidence>
<gene>
    <name evidence="2" type="ORF">Nepgr_015771</name>
</gene>
<dbReference type="AlphaFoldDB" id="A0AAD3SNF8"/>
<proteinExistence type="predicted"/>
<dbReference type="EMBL" id="BSYO01000013">
    <property type="protein sequence ID" value="GMH13930.1"/>
    <property type="molecule type" value="Genomic_DNA"/>
</dbReference>
<comment type="caution">
    <text evidence="2">The sequence shown here is derived from an EMBL/GenBank/DDBJ whole genome shotgun (WGS) entry which is preliminary data.</text>
</comment>
<reference evidence="2" key="1">
    <citation type="submission" date="2023-05" db="EMBL/GenBank/DDBJ databases">
        <title>Nepenthes gracilis genome sequencing.</title>
        <authorList>
            <person name="Fukushima K."/>
        </authorList>
    </citation>
    <scope>NUCLEOTIDE SEQUENCE</scope>
    <source>
        <strain evidence="2">SING2019-196</strain>
    </source>
</reference>
<feature type="compositionally biased region" description="Basic and acidic residues" evidence="1">
    <location>
        <begin position="7"/>
        <end position="22"/>
    </location>
</feature>